<dbReference type="EMBL" id="LT838272">
    <property type="protein sequence ID" value="SMB98186.1"/>
    <property type="molecule type" value="Genomic_DNA"/>
</dbReference>
<sequence length="271" mass="29712">MNWLESTFGTLKPIIGMIHLKPLPGSPLYNEQGGLQEIIEAAEADLEALQEGGIDGVMFCNENDRPYILRGDAATISAMVRVVTELKKKICVPYGVDVLWDPAGALAVANAVGAYFIREVFTGVYASDMGFWDNRVGEFFRYRRLIGAEHIKLFFNINAEFAAPLGVGRSVVEVARSVAFACLPDVICVSGPMTGSAVEERLLREVKSTVRDIPVFLNTGLRKENAEELLKQADGAIVGSGLKVDGITWNPVDPRRVKELMEVVRRVRGEA</sequence>
<dbReference type="InterPro" id="IPR005137">
    <property type="entry name" value="BtpA"/>
</dbReference>
<dbReference type="PANTHER" id="PTHR21381:SF3">
    <property type="entry name" value="SGC REGION PROTEIN SGCQ-RELATED"/>
    <property type="match status" value="1"/>
</dbReference>
<dbReference type="NCBIfam" id="TIGR00259">
    <property type="entry name" value="thylakoid_BtpA"/>
    <property type="match status" value="1"/>
</dbReference>
<evidence type="ECO:0000313" key="3">
    <source>
        <dbReference type="Proteomes" id="UP000192569"/>
    </source>
</evidence>
<proteinExistence type="inferred from homology"/>
<organism evidence="2 3">
    <name type="scientific">Thermanaeromonas toyohensis ToBE</name>
    <dbReference type="NCBI Taxonomy" id="698762"/>
    <lineage>
        <taxon>Bacteria</taxon>
        <taxon>Bacillati</taxon>
        <taxon>Bacillota</taxon>
        <taxon>Clostridia</taxon>
        <taxon>Neomoorellales</taxon>
        <taxon>Neomoorellaceae</taxon>
        <taxon>Thermanaeromonas</taxon>
    </lineage>
</organism>
<comment type="similarity">
    <text evidence="1">Belongs to the BtpA family.</text>
</comment>
<protein>
    <recommendedName>
        <fullName evidence="4">SgcQ protein</fullName>
    </recommendedName>
</protein>
<dbReference type="OrthoDB" id="9791357at2"/>
<name>A0A1W1VXW7_9FIRM</name>
<accession>A0A1W1VXW7</accession>
<evidence type="ECO:0000256" key="1">
    <source>
        <dbReference type="ARBA" id="ARBA00006007"/>
    </source>
</evidence>
<dbReference type="AlphaFoldDB" id="A0A1W1VXW7"/>
<dbReference type="Proteomes" id="UP000192569">
    <property type="component" value="Chromosome I"/>
</dbReference>
<dbReference type="SUPFAM" id="SSF51366">
    <property type="entry name" value="Ribulose-phoshate binding barrel"/>
    <property type="match status" value="1"/>
</dbReference>
<keyword evidence="3" id="KW-1185">Reference proteome</keyword>
<reference evidence="2 3" key="1">
    <citation type="submission" date="2017-04" db="EMBL/GenBank/DDBJ databases">
        <authorList>
            <person name="Afonso C.L."/>
            <person name="Miller P.J."/>
            <person name="Scott M.A."/>
            <person name="Spackman E."/>
            <person name="Goraichik I."/>
            <person name="Dimitrov K.M."/>
            <person name="Suarez D.L."/>
            <person name="Swayne D.E."/>
        </authorList>
    </citation>
    <scope>NUCLEOTIDE SEQUENCE [LARGE SCALE GENOMIC DNA]</scope>
    <source>
        <strain evidence="2 3">ToBE</strain>
    </source>
</reference>
<dbReference type="Pfam" id="PF03437">
    <property type="entry name" value="BtpA"/>
    <property type="match status" value="1"/>
</dbReference>
<dbReference type="PIRSF" id="PIRSF005956">
    <property type="entry name" value="BtpA"/>
    <property type="match status" value="1"/>
</dbReference>
<evidence type="ECO:0008006" key="4">
    <source>
        <dbReference type="Google" id="ProtNLM"/>
    </source>
</evidence>
<evidence type="ECO:0000313" key="2">
    <source>
        <dbReference type="EMBL" id="SMB98186.1"/>
    </source>
</evidence>
<dbReference type="STRING" id="698762.SAMN00808754_2186"/>
<dbReference type="RefSeq" id="WP_084665747.1">
    <property type="nucleotide sequence ID" value="NZ_LT838272.1"/>
</dbReference>
<gene>
    <name evidence="2" type="ORF">SAMN00808754_2186</name>
</gene>
<dbReference type="InterPro" id="IPR011060">
    <property type="entry name" value="RibuloseP-bd_barrel"/>
</dbReference>
<dbReference type="PANTHER" id="PTHR21381">
    <property type="entry name" value="ZGC:162297"/>
    <property type="match status" value="1"/>
</dbReference>